<evidence type="ECO:0000313" key="4">
    <source>
        <dbReference type="Proteomes" id="UP000706124"/>
    </source>
</evidence>
<keyword evidence="1" id="KW-0732">Signal</keyword>
<proteinExistence type="predicted"/>
<keyword evidence="4" id="KW-1185">Reference proteome</keyword>
<dbReference type="InterPro" id="IPR045866">
    <property type="entry name" value="FAM210A/B-like"/>
</dbReference>
<accession>A0A9P7M7N9</accession>
<dbReference type="PANTHER" id="PTHR21377:SF0">
    <property type="entry name" value="PROTEIN FAM210B, MITOCHONDRIAL"/>
    <property type="match status" value="1"/>
</dbReference>
<dbReference type="AlphaFoldDB" id="A0A9P7M7N9"/>
<organism evidence="3 4">
    <name type="scientific">Claviceps pazoutovae</name>
    <dbReference type="NCBI Taxonomy" id="1649127"/>
    <lineage>
        <taxon>Eukaryota</taxon>
        <taxon>Fungi</taxon>
        <taxon>Dikarya</taxon>
        <taxon>Ascomycota</taxon>
        <taxon>Pezizomycotina</taxon>
        <taxon>Sordariomycetes</taxon>
        <taxon>Hypocreomycetidae</taxon>
        <taxon>Hypocreales</taxon>
        <taxon>Clavicipitaceae</taxon>
        <taxon>Claviceps</taxon>
    </lineage>
</organism>
<name>A0A9P7M7N9_9HYPO</name>
<dbReference type="Proteomes" id="UP000706124">
    <property type="component" value="Unassembled WGS sequence"/>
</dbReference>
<dbReference type="InterPro" id="IPR009688">
    <property type="entry name" value="FAM210A/B-like_dom"/>
</dbReference>
<evidence type="ECO:0000256" key="1">
    <source>
        <dbReference type="SAM" id="SignalP"/>
    </source>
</evidence>
<feature type="signal peptide" evidence="1">
    <location>
        <begin position="1"/>
        <end position="22"/>
    </location>
</feature>
<sequence>MFRTALFRTAFGLRSLLTQTSAQSGTAWTNTWLRRVLKDAKSGIQEGYQSSNQQIRRLQLQSFRGPSRTSTSRPGLNFARLQRRGFHFSGWRRSATQNGAQEKLSLSQRLKRLSQEYGWSALGVYLAISALDFPCCFLLVRFVGTDNIGKAEHYIMSSVSQYIPERVRQKWHEYWHSNKETVIETLGQDVVDKTEMVGWGVEEAQKHHREEASLATQLALAYAIHKSFIFFRVPLTAAVTPRIVKALRSWGWNIGKRASP</sequence>
<feature type="chain" id="PRO_5040168974" description="DUF1279 domain-containing protein" evidence="1">
    <location>
        <begin position="23"/>
        <end position="260"/>
    </location>
</feature>
<dbReference type="OrthoDB" id="426386at2759"/>
<gene>
    <name evidence="3" type="ORF">E4U60_005654</name>
</gene>
<dbReference type="PANTHER" id="PTHR21377">
    <property type="entry name" value="PROTEIN FAM210B, MITOCHONDRIAL"/>
    <property type="match status" value="1"/>
</dbReference>
<reference evidence="3 4" key="1">
    <citation type="journal article" date="2020" name="bioRxiv">
        <title>Whole genome comparisons of ergot fungi reveals the divergence and evolution of species within the genus Claviceps are the result of varying mechanisms driving genome evolution and host range expansion.</title>
        <authorList>
            <person name="Wyka S.A."/>
            <person name="Mondo S.J."/>
            <person name="Liu M."/>
            <person name="Dettman J."/>
            <person name="Nalam V."/>
            <person name="Broders K.D."/>
        </authorList>
    </citation>
    <scope>NUCLEOTIDE SEQUENCE [LARGE SCALE GENOMIC DNA]</scope>
    <source>
        <strain evidence="3 4">CCC 1485</strain>
    </source>
</reference>
<evidence type="ECO:0000313" key="3">
    <source>
        <dbReference type="EMBL" id="KAG5931968.1"/>
    </source>
</evidence>
<dbReference type="GO" id="GO:0005739">
    <property type="term" value="C:mitochondrion"/>
    <property type="evidence" value="ECO:0007669"/>
    <property type="project" value="TreeGrafter"/>
</dbReference>
<dbReference type="Pfam" id="PF06916">
    <property type="entry name" value="FAM210A-B_dom"/>
    <property type="match status" value="1"/>
</dbReference>
<comment type="caution">
    <text evidence="3">The sequence shown here is derived from an EMBL/GenBank/DDBJ whole genome shotgun (WGS) entry which is preliminary data.</text>
</comment>
<evidence type="ECO:0000259" key="2">
    <source>
        <dbReference type="Pfam" id="PF06916"/>
    </source>
</evidence>
<dbReference type="EMBL" id="SRPO01000501">
    <property type="protein sequence ID" value="KAG5931968.1"/>
    <property type="molecule type" value="Genomic_DNA"/>
</dbReference>
<feature type="domain" description="DUF1279" evidence="2">
    <location>
        <begin position="108"/>
        <end position="241"/>
    </location>
</feature>
<protein>
    <recommendedName>
        <fullName evidence="2">DUF1279 domain-containing protein</fullName>
    </recommendedName>
</protein>